<reference evidence="1" key="1">
    <citation type="journal article" date="2022" name="bioRxiv">
        <title>Sequencing and chromosome-scale assembly of the giantPleurodeles waltlgenome.</title>
        <authorList>
            <person name="Brown T."/>
            <person name="Elewa A."/>
            <person name="Iarovenko S."/>
            <person name="Subramanian E."/>
            <person name="Araus A.J."/>
            <person name="Petzold A."/>
            <person name="Susuki M."/>
            <person name="Suzuki K.-i.T."/>
            <person name="Hayashi T."/>
            <person name="Toyoda A."/>
            <person name="Oliveira C."/>
            <person name="Osipova E."/>
            <person name="Leigh N.D."/>
            <person name="Simon A."/>
            <person name="Yun M.H."/>
        </authorList>
    </citation>
    <scope>NUCLEOTIDE SEQUENCE</scope>
    <source>
        <strain evidence="1">20211129_DDA</strain>
        <tissue evidence="1">Liver</tissue>
    </source>
</reference>
<keyword evidence="2" id="KW-1185">Reference proteome</keyword>
<evidence type="ECO:0000313" key="1">
    <source>
        <dbReference type="EMBL" id="KAJ1153426.1"/>
    </source>
</evidence>
<dbReference type="EMBL" id="JANPWB010000009">
    <property type="protein sequence ID" value="KAJ1153427.1"/>
    <property type="molecule type" value="Genomic_DNA"/>
</dbReference>
<evidence type="ECO:0000313" key="2">
    <source>
        <dbReference type="Proteomes" id="UP001066276"/>
    </source>
</evidence>
<proteinExistence type="predicted"/>
<protein>
    <submittedName>
        <fullName evidence="1">Uncharacterized protein</fullName>
    </submittedName>
</protein>
<dbReference type="Proteomes" id="UP001066276">
    <property type="component" value="Chromosome 5"/>
</dbReference>
<dbReference type="AlphaFoldDB" id="A0AAV7RKT3"/>
<comment type="caution">
    <text evidence="1">The sequence shown here is derived from an EMBL/GenBank/DDBJ whole genome shotgun (WGS) entry which is preliminary data.</text>
</comment>
<organism evidence="1 2">
    <name type="scientific">Pleurodeles waltl</name>
    <name type="common">Iberian ribbed newt</name>
    <dbReference type="NCBI Taxonomy" id="8319"/>
    <lineage>
        <taxon>Eukaryota</taxon>
        <taxon>Metazoa</taxon>
        <taxon>Chordata</taxon>
        <taxon>Craniata</taxon>
        <taxon>Vertebrata</taxon>
        <taxon>Euteleostomi</taxon>
        <taxon>Amphibia</taxon>
        <taxon>Batrachia</taxon>
        <taxon>Caudata</taxon>
        <taxon>Salamandroidea</taxon>
        <taxon>Salamandridae</taxon>
        <taxon>Pleurodelinae</taxon>
        <taxon>Pleurodeles</taxon>
    </lineage>
</organism>
<sequence>MVTTELEAPNKERPRWQRDRSLLTNQQWVTDMAKFIQEFFQLNQNSASLFNVWEAYKTTARRQIIYFKAAQTRQRELQIKKLHMAIDKATDECMKSGEQEVGRCNLHQMRAKLKDVFILEEVTCSRAYQQQVYEESQKRGRHLAWTTHIKRKTSTVVNEDKDIARVFMSHYSRIYEIDYAVSLLQLDQYYKPVTLPKISSKVQKDVAQKIASSENKGAIQRIPSAKLAVAMAFQ</sequence>
<dbReference type="EMBL" id="JANPWB010000009">
    <property type="protein sequence ID" value="KAJ1153426.1"/>
    <property type="molecule type" value="Genomic_DNA"/>
</dbReference>
<gene>
    <name evidence="1" type="ORF">NDU88_006186</name>
</gene>
<name>A0AAV7RKT3_PLEWA</name>
<accession>A0AAV7RKT3</accession>